<dbReference type="Pfam" id="PF25381">
    <property type="entry name" value="PH_26"/>
    <property type="match status" value="1"/>
</dbReference>
<feature type="compositionally biased region" description="Low complexity" evidence="1">
    <location>
        <begin position="360"/>
        <end position="375"/>
    </location>
</feature>
<feature type="domain" description="Skg3/CAF120-like PH-like" evidence="2">
    <location>
        <begin position="375"/>
        <end position="432"/>
    </location>
</feature>
<dbReference type="InterPro" id="IPR058155">
    <property type="entry name" value="Skg3/CAF120-like_PH"/>
</dbReference>
<name>A0A1G4IZA3_9SACH</name>
<accession>A0A1G4IZA3</accession>
<sequence length="519" mass="57087">MKSVLGLKLPSFASETKSEKAFKKVGSSISNADAEGEFCEPLKPLLILLDCQRRKSYLSWTDGKNLLLQVGSQSEVLPVTSVALRGTELQVVVEPDANEYDNCVVLDVANGVSPMSWRLEQTSLVLNGGALTLWCRSLEAQAQLRVLYGMCMLARFEYISLYKALTATVISTHGSRISDISAVLLAQHSYKDWCYISIDGEWVKAWCHVDRSPKRPGSRDGRHQIKFYRDDKSLTAKNLLCFIPDCGEVEDLFFVEDQNPNVSKSAPIDGFGDLHFQTHVKGVRNDSDSFESSLEALLSRLTTLRVIGDVYWPSEGADSSGGKTSILGGGSLSPKKVRRNTISSIPDPSTGSYTQHKRSISSVSMSSSVHHPQVSDYDTKTSEIVIKPIPHSGVHHLESLIRCALPMMACLSLYGRPVQFINSREDPNSLLFGLPRLPVVDFFAVQEIQPLFEYVASTAGDSVSLNKTLAAYKLFLSQQLANPHRGTRDFTTLADMVRTGSDFSIFTDSSGSVSNSPLI</sequence>
<evidence type="ECO:0000313" key="3">
    <source>
        <dbReference type="EMBL" id="SCU82590.1"/>
    </source>
</evidence>
<dbReference type="Proteomes" id="UP000191144">
    <property type="component" value="Chromosome C"/>
</dbReference>
<proteinExistence type="predicted"/>
<feature type="region of interest" description="Disordered" evidence="1">
    <location>
        <begin position="317"/>
        <end position="376"/>
    </location>
</feature>
<evidence type="ECO:0000256" key="1">
    <source>
        <dbReference type="SAM" id="MobiDB-lite"/>
    </source>
</evidence>
<reference evidence="4" key="1">
    <citation type="submission" date="2016-03" db="EMBL/GenBank/DDBJ databases">
        <authorList>
            <person name="Devillers Hugo."/>
        </authorList>
    </citation>
    <scope>NUCLEOTIDE SEQUENCE [LARGE SCALE GENOMIC DNA]</scope>
</reference>
<gene>
    <name evidence="3" type="ORF">LAME_0C01926G</name>
</gene>
<evidence type="ECO:0000313" key="4">
    <source>
        <dbReference type="Proteomes" id="UP000191144"/>
    </source>
</evidence>
<dbReference type="AlphaFoldDB" id="A0A1G4IZA3"/>
<feature type="compositionally biased region" description="Polar residues" evidence="1">
    <location>
        <begin position="340"/>
        <end position="354"/>
    </location>
</feature>
<dbReference type="OrthoDB" id="5563754at2759"/>
<protein>
    <submittedName>
        <fullName evidence="3">LAME_0C01926g1_1</fullName>
    </submittedName>
</protein>
<dbReference type="EMBL" id="LT598479">
    <property type="protein sequence ID" value="SCU82590.1"/>
    <property type="molecule type" value="Genomic_DNA"/>
</dbReference>
<keyword evidence="4" id="KW-1185">Reference proteome</keyword>
<evidence type="ECO:0000259" key="2">
    <source>
        <dbReference type="Pfam" id="PF25381"/>
    </source>
</evidence>
<organism evidence="3 4">
    <name type="scientific">Lachancea meyersii CBS 8951</name>
    <dbReference type="NCBI Taxonomy" id="1266667"/>
    <lineage>
        <taxon>Eukaryota</taxon>
        <taxon>Fungi</taxon>
        <taxon>Dikarya</taxon>
        <taxon>Ascomycota</taxon>
        <taxon>Saccharomycotina</taxon>
        <taxon>Saccharomycetes</taxon>
        <taxon>Saccharomycetales</taxon>
        <taxon>Saccharomycetaceae</taxon>
        <taxon>Lachancea</taxon>
    </lineage>
</organism>